<sequence>MSIFRTSFAYAQTSPQYQFVQPWLVDQLSVCPTLVSMISASDRTFRALYP</sequence>
<organism evidence="1">
    <name type="scientific">Arundo donax</name>
    <name type="common">Giant reed</name>
    <name type="synonym">Donax arundinaceus</name>
    <dbReference type="NCBI Taxonomy" id="35708"/>
    <lineage>
        <taxon>Eukaryota</taxon>
        <taxon>Viridiplantae</taxon>
        <taxon>Streptophyta</taxon>
        <taxon>Embryophyta</taxon>
        <taxon>Tracheophyta</taxon>
        <taxon>Spermatophyta</taxon>
        <taxon>Magnoliopsida</taxon>
        <taxon>Liliopsida</taxon>
        <taxon>Poales</taxon>
        <taxon>Poaceae</taxon>
        <taxon>PACMAD clade</taxon>
        <taxon>Arundinoideae</taxon>
        <taxon>Arundineae</taxon>
        <taxon>Arundo</taxon>
    </lineage>
</organism>
<dbReference type="AlphaFoldDB" id="A0A0A8ZGT1"/>
<protein>
    <submittedName>
        <fullName evidence="1">Uncharacterized protein</fullName>
    </submittedName>
</protein>
<reference evidence="1" key="1">
    <citation type="submission" date="2014-09" db="EMBL/GenBank/DDBJ databases">
        <authorList>
            <person name="Magalhaes I.L.F."/>
            <person name="Oliveira U."/>
            <person name="Santos F.R."/>
            <person name="Vidigal T.H.D.A."/>
            <person name="Brescovit A.D."/>
            <person name="Santos A.J."/>
        </authorList>
    </citation>
    <scope>NUCLEOTIDE SEQUENCE</scope>
    <source>
        <tissue evidence="1">Shoot tissue taken approximately 20 cm above the soil surface</tissue>
    </source>
</reference>
<accession>A0A0A8ZGT1</accession>
<name>A0A0A8ZGT1_ARUDO</name>
<dbReference type="EMBL" id="GBRH01259316">
    <property type="protein sequence ID" value="JAD38579.1"/>
    <property type="molecule type" value="Transcribed_RNA"/>
</dbReference>
<proteinExistence type="predicted"/>
<reference evidence="1" key="2">
    <citation type="journal article" date="2015" name="Data Brief">
        <title>Shoot transcriptome of the giant reed, Arundo donax.</title>
        <authorList>
            <person name="Barrero R.A."/>
            <person name="Guerrero F.D."/>
            <person name="Moolhuijzen P."/>
            <person name="Goolsby J.A."/>
            <person name="Tidwell J."/>
            <person name="Bellgard S.E."/>
            <person name="Bellgard M.I."/>
        </authorList>
    </citation>
    <scope>NUCLEOTIDE SEQUENCE</scope>
    <source>
        <tissue evidence="1">Shoot tissue taken approximately 20 cm above the soil surface</tissue>
    </source>
</reference>
<evidence type="ECO:0000313" key="1">
    <source>
        <dbReference type="EMBL" id="JAD38579.1"/>
    </source>
</evidence>